<organism evidence="3 4">
    <name type="scientific">Buchnera aphidicola subsp. Tuberolachnus salignus</name>
    <dbReference type="NCBI Taxonomy" id="98804"/>
    <lineage>
        <taxon>Bacteria</taxon>
        <taxon>Pseudomonadati</taxon>
        <taxon>Pseudomonadota</taxon>
        <taxon>Gammaproteobacteria</taxon>
        <taxon>Enterobacterales</taxon>
        <taxon>Erwiniaceae</taxon>
        <taxon>Buchnera</taxon>
    </lineage>
</organism>
<dbReference type="SUPFAM" id="SSF55387">
    <property type="entry name" value="Frataxin/Nqo15-like"/>
    <property type="match status" value="1"/>
</dbReference>
<dbReference type="GO" id="GO:0005737">
    <property type="term" value="C:cytoplasm"/>
    <property type="evidence" value="ECO:0007669"/>
    <property type="project" value="UniProtKB-ARBA"/>
</dbReference>
<accession>A0A160SW74</accession>
<dbReference type="EMBL" id="LN890285">
    <property type="protein sequence ID" value="CUR53357.1"/>
    <property type="molecule type" value="Genomic_DNA"/>
</dbReference>
<reference evidence="4" key="1">
    <citation type="submission" date="2015-10" db="EMBL/GenBank/DDBJ databases">
        <authorList>
            <person name="Manzano-Marin A."/>
            <person name="Manzano-Marin A."/>
        </authorList>
    </citation>
    <scope>NUCLEOTIDE SEQUENCE [LARGE SCALE GENOMIC DNA]</scope>
    <source>
        <strain evidence="4">BTs</strain>
    </source>
</reference>
<dbReference type="InterPro" id="IPR036524">
    <property type="entry name" value="Frataxin/CyaY_sf"/>
</dbReference>
<dbReference type="SMART" id="SM01219">
    <property type="entry name" value="Frataxin_Cyay"/>
    <property type="match status" value="1"/>
</dbReference>
<evidence type="ECO:0000256" key="2">
    <source>
        <dbReference type="ARBA" id="ARBA00023004"/>
    </source>
</evidence>
<dbReference type="OrthoDB" id="285675at2"/>
<dbReference type="Pfam" id="PF01491">
    <property type="entry name" value="Frataxin_Cyay"/>
    <property type="match status" value="1"/>
</dbReference>
<evidence type="ECO:0000313" key="4">
    <source>
        <dbReference type="Proteomes" id="UP000243633"/>
    </source>
</evidence>
<dbReference type="PATRIC" id="fig|98804.3.peg.376"/>
<name>A0A160SW74_BUCTT</name>
<protein>
    <submittedName>
        <fullName evidence="3">Protein CyaY</fullName>
    </submittedName>
</protein>
<keyword evidence="2" id="KW-0408">Iron</keyword>
<proteinExistence type="inferred from homology"/>
<dbReference type="PROSITE" id="PS50810">
    <property type="entry name" value="FRATAXIN_2"/>
    <property type="match status" value="1"/>
</dbReference>
<evidence type="ECO:0000256" key="1">
    <source>
        <dbReference type="ARBA" id="ARBA00008183"/>
    </source>
</evidence>
<dbReference type="InterPro" id="IPR002908">
    <property type="entry name" value="Frataxin/CyaY"/>
</dbReference>
<dbReference type="Gene3D" id="3.30.920.10">
    <property type="entry name" value="Frataxin/CyaY"/>
    <property type="match status" value="1"/>
</dbReference>
<dbReference type="STRING" id="98804.BTSPAZIEG_0403"/>
<comment type="similarity">
    <text evidence="1">Belongs to the frataxin family.</text>
</comment>
<dbReference type="AlphaFoldDB" id="A0A160SW74"/>
<dbReference type="GO" id="GO:0008199">
    <property type="term" value="F:ferric iron binding"/>
    <property type="evidence" value="ECO:0007669"/>
    <property type="project" value="InterPro"/>
</dbReference>
<sequence>MNKKKFFQIIQKTYQKIEKKIEKKFLNYDIEIIQHENILTIEFSNLKKIIFTTQQYLNQLWMATYKQGYHFEYNKNLWRCIRTKKKLFKILNFICLYYTQKKK</sequence>
<evidence type="ECO:0000313" key="3">
    <source>
        <dbReference type="EMBL" id="CUR53357.1"/>
    </source>
</evidence>
<gene>
    <name evidence="3" type="primary">cyaY</name>
    <name evidence="3" type="ORF">BTSPAZIEG_0403</name>
</gene>
<keyword evidence="4" id="KW-1185">Reference proteome</keyword>
<dbReference type="Proteomes" id="UP000243633">
    <property type="component" value="Chromosome 1"/>
</dbReference>
<dbReference type="GO" id="GO:0016226">
    <property type="term" value="P:iron-sulfur cluster assembly"/>
    <property type="evidence" value="ECO:0007669"/>
    <property type="project" value="InterPro"/>
</dbReference>
<dbReference type="NCBIfam" id="TIGR03421">
    <property type="entry name" value="FeS_CyaY"/>
    <property type="match status" value="1"/>
</dbReference>
<dbReference type="RefSeq" id="WP_075472958.1">
    <property type="nucleotide sequence ID" value="NZ_CP135003.1"/>
</dbReference>